<comment type="caution">
    <text evidence="3">The sequence shown here is derived from an EMBL/GenBank/DDBJ whole genome shotgun (WGS) entry which is preliminary data.</text>
</comment>
<feature type="domain" description="DUF4830" evidence="2">
    <location>
        <begin position="7"/>
        <end position="65"/>
    </location>
</feature>
<feature type="compositionally biased region" description="Low complexity" evidence="1">
    <location>
        <begin position="85"/>
        <end position="135"/>
    </location>
</feature>
<dbReference type="EMBL" id="VSSQ01010160">
    <property type="protein sequence ID" value="MPM43583.1"/>
    <property type="molecule type" value="Genomic_DNA"/>
</dbReference>
<gene>
    <name evidence="3" type="ORF">SDC9_90260</name>
</gene>
<reference evidence="3" key="1">
    <citation type="submission" date="2019-08" db="EMBL/GenBank/DDBJ databases">
        <authorList>
            <person name="Kucharzyk K."/>
            <person name="Murdoch R.W."/>
            <person name="Higgins S."/>
            <person name="Loffler F."/>
        </authorList>
    </citation>
    <scope>NUCLEOTIDE SEQUENCE</scope>
</reference>
<dbReference type="AlphaFoldDB" id="A0A644ZY77"/>
<sequence>MEFNKDYEAYNALQNKQNFDLHKYSGERAKLWTYNVKNYPGYEDTSDCVRANIIVYNGSVIAGDITILDKNGSVNTLDFPGENVSTTATSEDAAADSKTSANAAEAPSTTTQETTTSVSTTTTVSETTQATTATC</sequence>
<feature type="region of interest" description="Disordered" evidence="1">
    <location>
        <begin position="80"/>
        <end position="135"/>
    </location>
</feature>
<evidence type="ECO:0000313" key="3">
    <source>
        <dbReference type="EMBL" id="MPM43583.1"/>
    </source>
</evidence>
<dbReference type="Pfam" id="PF16112">
    <property type="entry name" value="DUF4830"/>
    <property type="match status" value="1"/>
</dbReference>
<proteinExistence type="predicted"/>
<protein>
    <recommendedName>
        <fullName evidence="2">DUF4830 domain-containing protein</fullName>
    </recommendedName>
</protein>
<accession>A0A644ZY77</accession>
<evidence type="ECO:0000259" key="2">
    <source>
        <dbReference type="Pfam" id="PF16112"/>
    </source>
</evidence>
<name>A0A644ZY77_9ZZZZ</name>
<dbReference type="InterPro" id="IPR032257">
    <property type="entry name" value="DUF4830"/>
</dbReference>
<organism evidence="3">
    <name type="scientific">bioreactor metagenome</name>
    <dbReference type="NCBI Taxonomy" id="1076179"/>
    <lineage>
        <taxon>unclassified sequences</taxon>
        <taxon>metagenomes</taxon>
        <taxon>ecological metagenomes</taxon>
    </lineage>
</organism>
<evidence type="ECO:0000256" key="1">
    <source>
        <dbReference type="SAM" id="MobiDB-lite"/>
    </source>
</evidence>